<evidence type="ECO:0000256" key="3">
    <source>
        <dbReference type="ARBA" id="ARBA00022764"/>
    </source>
</evidence>
<keyword evidence="4" id="KW-0186">Copper</keyword>
<dbReference type="Pfam" id="PF00127">
    <property type="entry name" value="Copper-bind"/>
    <property type="match status" value="1"/>
</dbReference>
<reference evidence="6 7" key="1">
    <citation type="submission" date="2017-05" db="EMBL/GenBank/DDBJ databases">
        <authorList>
            <person name="Varghese N."/>
            <person name="Submissions S."/>
        </authorList>
    </citation>
    <scope>NUCLEOTIDE SEQUENCE [LARGE SCALE GENOMIC DNA]</scope>
    <source>
        <strain evidence="6 7">DSM 26001</strain>
    </source>
</reference>
<evidence type="ECO:0000313" key="7">
    <source>
        <dbReference type="Proteomes" id="UP001158049"/>
    </source>
</evidence>
<accession>A0ABY1Q8J5</accession>
<name>A0ABY1Q8J5_9BURK</name>
<evidence type="ECO:0000313" key="6">
    <source>
        <dbReference type="EMBL" id="SMP61467.1"/>
    </source>
</evidence>
<dbReference type="Proteomes" id="UP001158049">
    <property type="component" value="Unassembled WGS sequence"/>
</dbReference>
<evidence type="ECO:0000256" key="4">
    <source>
        <dbReference type="ARBA" id="ARBA00023008"/>
    </source>
</evidence>
<keyword evidence="3" id="KW-0574">Periplasm</keyword>
<comment type="subcellular location">
    <subcellularLocation>
        <location evidence="1">Periplasm</location>
    </subcellularLocation>
</comment>
<feature type="domain" description="Blue (type 1) copper" evidence="5">
    <location>
        <begin position="5"/>
        <end position="76"/>
    </location>
</feature>
<keyword evidence="2" id="KW-0479">Metal-binding</keyword>
<dbReference type="Gene3D" id="2.60.40.420">
    <property type="entry name" value="Cupredoxins - blue copper proteins"/>
    <property type="match status" value="1"/>
</dbReference>
<dbReference type="SUPFAM" id="SSF49503">
    <property type="entry name" value="Cupredoxins"/>
    <property type="match status" value="1"/>
</dbReference>
<proteinExistence type="predicted"/>
<gene>
    <name evidence="6" type="ORF">SAMN06295970_107162</name>
</gene>
<dbReference type="InterPro" id="IPR008972">
    <property type="entry name" value="Cupredoxin"/>
</dbReference>
<protein>
    <submittedName>
        <fullName evidence="6">Cupredoxin-like domain-containing protein</fullName>
    </submittedName>
</protein>
<dbReference type="EMBL" id="FXUL01000007">
    <property type="protein sequence ID" value="SMP61467.1"/>
    <property type="molecule type" value="Genomic_DNA"/>
</dbReference>
<dbReference type="PANTHER" id="PTHR36507">
    <property type="entry name" value="BLL1555 PROTEIN"/>
    <property type="match status" value="1"/>
</dbReference>
<evidence type="ECO:0000256" key="2">
    <source>
        <dbReference type="ARBA" id="ARBA00022723"/>
    </source>
</evidence>
<organism evidence="6 7">
    <name type="scientific">Noviherbaspirillum suwonense</name>
    <dbReference type="NCBI Taxonomy" id="1224511"/>
    <lineage>
        <taxon>Bacteria</taxon>
        <taxon>Pseudomonadati</taxon>
        <taxon>Pseudomonadota</taxon>
        <taxon>Betaproteobacteria</taxon>
        <taxon>Burkholderiales</taxon>
        <taxon>Oxalobacteraceae</taxon>
        <taxon>Noviherbaspirillum</taxon>
    </lineage>
</organism>
<evidence type="ECO:0000256" key="1">
    <source>
        <dbReference type="ARBA" id="ARBA00004418"/>
    </source>
</evidence>
<dbReference type="InterPro" id="IPR052721">
    <property type="entry name" value="ET_Amicyanin"/>
</dbReference>
<sequence>MVGVRFLPMLLEVKAGDTIVWENRDPFPHNVTADNGQFRSGDIAPEQTGKITVDKRGRFLYVCTLHPGMKGVLTVN</sequence>
<evidence type="ECO:0000259" key="5">
    <source>
        <dbReference type="Pfam" id="PF00127"/>
    </source>
</evidence>
<keyword evidence="7" id="KW-1185">Reference proteome</keyword>
<comment type="caution">
    <text evidence="6">The sequence shown here is derived from an EMBL/GenBank/DDBJ whole genome shotgun (WGS) entry which is preliminary data.</text>
</comment>
<dbReference type="PANTHER" id="PTHR36507:SF1">
    <property type="entry name" value="BLL1555 PROTEIN"/>
    <property type="match status" value="1"/>
</dbReference>
<dbReference type="InterPro" id="IPR000923">
    <property type="entry name" value="BlueCu_1"/>
</dbReference>